<accession>A0A4Y1YL35</accession>
<dbReference type="SUPFAM" id="SSF58104">
    <property type="entry name" value="Methyl-accepting chemotaxis protein (MCP) signaling domain"/>
    <property type="match status" value="1"/>
</dbReference>
<evidence type="ECO:0000313" key="4">
    <source>
        <dbReference type="Proteomes" id="UP000316473"/>
    </source>
</evidence>
<dbReference type="Proteomes" id="UP000316473">
    <property type="component" value="Chromosome"/>
</dbReference>
<feature type="domain" description="Mce/MlaD" evidence="2">
    <location>
        <begin position="46"/>
        <end position="113"/>
    </location>
</feature>
<keyword evidence="4" id="KW-1185">Reference proteome</keyword>
<organism evidence="3 4">
    <name type="scientific">Nitrosomonas stercoris</name>
    <dbReference type="NCBI Taxonomy" id="1444684"/>
    <lineage>
        <taxon>Bacteria</taxon>
        <taxon>Pseudomonadati</taxon>
        <taxon>Pseudomonadota</taxon>
        <taxon>Betaproteobacteria</taxon>
        <taxon>Nitrosomonadales</taxon>
        <taxon>Nitrosomonadaceae</taxon>
        <taxon>Nitrosomonas</taxon>
    </lineage>
</organism>
<dbReference type="Pfam" id="PF02470">
    <property type="entry name" value="MlaD"/>
    <property type="match status" value="1"/>
</dbReference>
<dbReference type="KEGG" id="nst:Nstercoris_01061"/>
<dbReference type="Gene3D" id="1.10.287.950">
    <property type="entry name" value="Methyl-accepting chemotaxis protein"/>
    <property type="match status" value="1"/>
</dbReference>
<dbReference type="PANTHER" id="PTHR36698:SF3">
    <property type="entry name" value="ABC-TYPE TRANSPORT AUXILIARY LIPOPROTEIN COMPONENT DOMAIN-CONTAINING PROTEIN"/>
    <property type="match status" value="1"/>
</dbReference>
<gene>
    <name evidence="3" type="ORF">Nstercoris_01061</name>
</gene>
<evidence type="ECO:0000259" key="2">
    <source>
        <dbReference type="Pfam" id="PF02470"/>
    </source>
</evidence>
<name>A0A4Y1YL35_9PROT</name>
<reference evidence="3 4" key="1">
    <citation type="submission" date="2019-06" db="EMBL/GenBank/DDBJ databases">
        <title>Nitrosomonas stercoris KYUHI-S whole genome shotgun sequence.</title>
        <authorList>
            <person name="Nakagawa T."/>
            <person name="Tsuchiya Y."/>
            <person name="Takahashi R."/>
        </authorList>
    </citation>
    <scope>NUCLEOTIDE SEQUENCE [LARGE SCALE GENOMIC DNA]</scope>
    <source>
        <strain evidence="3 4">KYUHI-S</strain>
    </source>
</reference>
<evidence type="ECO:0000256" key="1">
    <source>
        <dbReference type="SAM" id="MobiDB-lite"/>
    </source>
</evidence>
<protein>
    <recommendedName>
        <fullName evidence="2">Mce/MlaD domain-containing protein</fullName>
    </recommendedName>
</protein>
<dbReference type="PANTHER" id="PTHR36698">
    <property type="entry name" value="BLL5892 PROTEIN"/>
    <property type="match status" value="1"/>
</dbReference>
<feature type="region of interest" description="Disordered" evidence="1">
    <location>
        <begin position="283"/>
        <end position="302"/>
    </location>
</feature>
<dbReference type="InterPro" id="IPR003399">
    <property type="entry name" value="Mce/MlaD"/>
</dbReference>
<evidence type="ECO:0000313" key="3">
    <source>
        <dbReference type="EMBL" id="BBL34816.1"/>
    </source>
</evidence>
<sequence>MENQTHAFAAGLFVLLLGIAAVMAIKWFSDDDIDHNHYLLISADGSVSGLNPEASVRYRGVNIGKVETIYFDPENMRNIIVRIAANSLIKLPAGTYAQLASQGITGLTYIELNDELIETESGYLEDEARIPLRASLIKTVFDSLEEILTNSSNAIKQINQLLNEKNQAHFSNLLDYLGQAVQNYDRLAEKLQHGLQTLPQLSNEFTASLKQSRQVMESADQILHTLNQQQGLVDNLTQGAQEIPATLASLHATSQAVTHSTRKLNQLINLLETHPQSLIFGKPDAAPGPGEAGFIPPQPLPQ</sequence>
<proteinExistence type="predicted"/>
<dbReference type="AlphaFoldDB" id="A0A4Y1YL35"/>
<dbReference type="EMBL" id="AP019755">
    <property type="protein sequence ID" value="BBL34816.1"/>
    <property type="molecule type" value="Genomic_DNA"/>
</dbReference>